<sequence length="1527" mass="170522">DGIISDFALPGIFGAVDSLNAAAPSIFKDGKTLSTINKIKRIKSFSDPNFFTTWIKDGGLPFASPIGDGTGVFELTTVSGITASNSVDFGQGKATLTVEDPYRLMVVTRDDIDRAITDAVNLFKQNSFFRVTQFQLEQSILDLTARLNQIRKQTGASEIRFQINEDTILYKKLTARIDRSGREIEFKFDSGILGSNLFAFDNSAVSLSHDATEGQEGLQGSEIDLFKQIVQNTYTLMGLKYTTRSEIKSFNKKTNQVRKNMRLHYANKPIIQPMDVVSIFVSTKTVHDPFMNQGLRINYSDDSLLNAIDDTIGNIESAWDDIKNTFSGGSNGASYLENERNAIAGPDFPLWLWGLMRNDFTRQAAGTCVFNGIVKSSSHSYDGGKYTLSVNADDNCHYFNKGQININPSLEVFNSAIYDPLTPFKLDFDESSGMIRGEVPALLDANARLLNNGSVKAKLGRYKGQPLDQKTFNRVDVEHVASNLNNANSDFGRQFRRKFTNPDGFVYRWKEGIGSLVLWGEPYSDLTHLGSMRSERSPIITRDPFAGQDTMNVLSLLITGQPYNFNTFMKGALELGQLNKDDLFNEVISASFFRGLVSDTTRQNSIWGNFIPFKKLVVNEKEYVALAGGQHDLITRNSRLNKLLRDRAEAFDLATQHNPGFKNTPMFHKFDLGGVVAAVADGADITAIQKLTMDIIQLDFEIIKETNEFEHSKQALAIQSADGTLSIFGDDVSFDPSLTLEGGEVNETKRRIERAEFRNKINNLTLRRLWKVKSNEDTNLFIVDDTYDKNYDIQQFERSLSGKMENWKSNYATAFNQIESVRQILGLEVFADSQGHIRARPPQYNRMPSSVFRTMLQEKAEKGIKVFPDFLESLFFNQIQGITDQLEIVEDQIRLRAAALGNNTDSDVQKLIGGGFRFLTRPDTGKFGGQDIRSLMEQNEPDITEETTSSALQSLAVEVNSRINATVNFDAVRRVEAASASATFTGTARQDVISKISERIRQRTRQNKVPSSVKDIMSNDRASQGNGRSQVDILRVFTQIGQFVSERQRLMKRLKPAISNLREGLAVNGKDVEAGMSLLLPNLNRKPDKIFPELLEGMIEDENTHDLGTGSGARYILSDDKIISFTVNETEPPYNFVQVDGRLGQGIVPLPSGLEVSNGGNAIATAWAVDYDMWRMYGFRAANPVTLPFFDDPNSQCAPYAVYLLNLARKQILTATCTVIGNEFIQAGEVYYIESYDLLFYANSVSHSFTYNGTYTTTLTLTFGRNPGEYIPTQLDIIGKGLYSNSHRSDLVRQVRHNRGDNSVHLTVLVRDTAQGTIFEDEFNNVRNLVQGRFAEQNRQNLSNMLLSASGLLTPTSFNEVLFIELRIYENTNPDVNLPKSDDIEEVAKSVKAWLENPVKIDLENPKEEMLPDTASETRIDANRVKVEPVNLNSDNSETGEIRSPSSQAWAMARHLNATTAFPDFDTVTANAEAAAEDGEEAKAGAFEQSADALLARREVEMLTQIIVDVWITFKTPEVIASETDKK</sequence>
<accession>A0A0F9ST20</accession>
<comment type="caution">
    <text evidence="2">The sequence shown here is derived from an EMBL/GenBank/DDBJ whole genome shotgun (WGS) entry which is preliminary data.</text>
</comment>
<feature type="non-terminal residue" evidence="2">
    <location>
        <position position="1"/>
    </location>
</feature>
<protein>
    <submittedName>
        <fullName evidence="2">Uncharacterized protein</fullName>
    </submittedName>
</protein>
<name>A0A0F9ST20_9ZZZZ</name>
<evidence type="ECO:0000256" key="1">
    <source>
        <dbReference type="SAM" id="MobiDB-lite"/>
    </source>
</evidence>
<evidence type="ECO:0000313" key="2">
    <source>
        <dbReference type="EMBL" id="KKN72140.1"/>
    </source>
</evidence>
<organism evidence="2">
    <name type="scientific">marine sediment metagenome</name>
    <dbReference type="NCBI Taxonomy" id="412755"/>
    <lineage>
        <taxon>unclassified sequences</taxon>
        <taxon>metagenomes</taxon>
        <taxon>ecological metagenomes</taxon>
    </lineage>
</organism>
<reference evidence="2" key="1">
    <citation type="journal article" date="2015" name="Nature">
        <title>Complex archaea that bridge the gap between prokaryotes and eukaryotes.</title>
        <authorList>
            <person name="Spang A."/>
            <person name="Saw J.H."/>
            <person name="Jorgensen S.L."/>
            <person name="Zaremba-Niedzwiedzka K."/>
            <person name="Martijn J."/>
            <person name="Lind A.E."/>
            <person name="van Eijk R."/>
            <person name="Schleper C."/>
            <person name="Guy L."/>
            <person name="Ettema T.J."/>
        </authorList>
    </citation>
    <scope>NUCLEOTIDE SEQUENCE</scope>
</reference>
<feature type="region of interest" description="Disordered" evidence="1">
    <location>
        <begin position="1003"/>
        <end position="1027"/>
    </location>
</feature>
<dbReference type="EMBL" id="LAZR01000368">
    <property type="protein sequence ID" value="KKN72140.1"/>
    <property type="molecule type" value="Genomic_DNA"/>
</dbReference>
<gene>
    <name evidence="2" type="ORF">LCGC14_0413520</name>
</gene>
<proteinExistence type="predicted"/>